<feature type="domain" description="Phosphoesterase HXTX" evidence="3">
    <location>
        <begin position="7"/>
        <end position="91"/>
    </location>
</feature>
<dbReference type="Proteomes" id="UP000646946">
    <property type="component" value="Unassembled WGS sequence"/>
</dbReference>
<dbReference type="EMBL" id="DVAB01000016">
    <property type="protein sequence ID" value="HIK00211.1"/>
    <property type="molecule type" value="Genomic_DNA"/>
</dbReference>
<sequence>MRTFIAVELSEEQKNKLLELQQAIKKVGMQAKFVEKENIHITLKFLGEIEQKDLDIIKDSIEEAVQGIKSFQISIKGVGAFPSLARPRVIWADVEDGKDELIELANRIDEKVVLREFDKKPFSPHITVARLKTPKHIAALAEIERDYEEFEFGKITVSEVKIKESELTPKGPIYRDLIFFGLE</sequence>
<evidence type="ECO:0000313" key="5">
    <source>
        <dbReference type="Proteomes" id="UP000646946"/>
    </source>
</evidence>
<dbReference type="GO" id="GO:0004113">
    <property type="term" value="F:2',3'-cyclic-nucleotide 3'-phosphodiesterase activity"/>
    <property type="evidence" value="ECO:0007669"/>
    <property type="project" value="InterPro"/>
</dbReference>
<evidence type="ECO:0000256" key="1">
    <source>
        <dbReference type="ARBA" id="ARBA00022801"/>
    </source>
</evidence>
<keyword evidence="5" id="KW-1185">Reference proteome</keyword>
<feature type="short sequence motif" description="HXTX 2" evidence="2">
    <location>
        <begin position="125"/>
        <end position="128"/>
    </location>
</feature>
<comment type="function">
    <text evidence="2">Hydrolyzes RNA 2',3'-cyclic phosphodiester to an RNA 2'-phosphomonoester.</text>
</comment>
<dbReference type="PANTHER" id="PTHR35561:SF1">
    <property type="entry name" value="RNA 2',3'-CYCLIC PHOSPHODIESTERASE"/>
    <property type="match status" value="1"/>
</dbReference>
<evidence type="ECO:0000256" key="2">
    <source>
        <dbReference type="HAMAP-Rule" id="MF_01940"/>
    </source>
</evidence>
<evidence type="ECO:0000259" key="3">
    <source>
        <dbReference type="Pfam" id="PF02834"/>
    </source>
</evidence>
<dbReference type="AlphaFoldDB" id="A0A832V9T2"/>
<feature type="active site" description="Proton donor" evidence="2">
    <location>
        <position position="40"/>
    </location>
</feature>
<feature type="domain" description="Phosphoesterase HXTX" evidence="3">
    <location>
        <begin position="95"/>
        <end position="174"/>
    </location>
</feature>
<dbReference type="NCBIfam" id="TIGR02258">
    <property type="entry name" value="2_5_ligase"/>
    <property type="match status" value="1"/>
</dbReference>
<comment type="caution">
    <text evidence="4">The sequence shown here is derived from an EMBL/GenBank/DDBJ whole genome shotgun (WGS) entry which is preliminary data.</text>
</comment>
<comment type="catalytic activity">
    <reaction evidence="2">
        <text>a 3'-end 2',3'-cyclophospho-ribonucleotide-RNA + H2O = a 3'-end 2'-phospho-ribonucleotide-RNA + H(+)</text>
        <dbReference type="Rhea" id="RHEA:11828"/>
        <dbReference type="Rhea" id="RHEA-COMP:10464"/>
        <dbReference type="Rhea" id="RHEA-COMP:17353"/>
        <dbReference type="ChEBI" id="CHEBI:15377"/>
        <dbReference type="ChEBI" id="CHEBI:15378"/>
        <dbReference type="ChEBI" id="CHEBI:83064"/>
        <dbReference type="ChEBI" id="CHEBI:173113"/>
        <dbReference type="EC" id="3.1.4.58"/>
    </reaction>
</comment>
<dbReference type="EC" id="3.1.4.58" evidence="2"/>
<dbReference type="GO" id="GO:0008664">
    <property type="term" value="F:RNA 2',3'-cyclic 3'-phosphodiesterase activity"/>
    <property type="evidence" value="ECO:0007669"/>
    <property type="project" value="UniProtKB-EC"/>
</dbReference>
<dbReference type="InterPro" id="IPR014051">
    <property type="entry name" value="Phosphoesterase_HXTX"/>
</dbReference>
<name>A0A832V9T2_9ARCH</name>
<dbReference type="Gene3D" id="3.90.1140.10">
    <property type="entry name" value="Cyclic phosphodiesterase"/>
    <property type="match status" value="1"/>
</dbReference>
<protein>
    <recommendedName>
        <fullName evidence="2">RNA 2',3'-cyclic phosphodiesterase</fullName>
        <shortName evidence="2">RNA 2',3'-CPDase</shortName>
        <ecNumber evidence="2">3.1.4.58</ecNumber>
    </recommendedName>
</protein>
<dbReference type="PANTHER" id="PTHR35561">
    <property type="entry name" value="RNA 2',3'-CYCLIC PHOSPHODIESTERASE"/>
    <property type="match status" value="1"/>
</dbReference>
<organism evidence="4 5">
    <name type="scientific">Candidatus Naiadarchaeum limnaeum</name>
    <dbReference type="NCBI Taxonomy" id="2756139"/>
    <lineage>
        <taxon>Archaea</taxon>
        <taxon>Candidatus Undinarchaeota</taxon>
        <taxon>Candidatus Undinarchaeia</taxon>
        <taxon>Candidatus Naiadarchaeales</taxon>
        <taxon>Candidatus Naiadarchaeaceae</taxon>
        <taxon>Candidatus Naiadarchaeum</taxon>
    </lineage>
</organism>
<dbReference type="SUPFAM" id="SSF55144">
    <property type="entry name" value="LigT-like"/>
    <property type="match status" value="1"/>
</dbReference>
<dbReference type="Pfam" id="PF02834">
    <property type="entry name" value="LigT_PEase"/>
    <property type="match status" value="2"/>
</dbReference>
<feature type="short sequence motif" description="HXTX 1" evidence="2">
    <location>
        <begin position="40"/>
        <end position="43"/>
    </location>
</feature>
<dbReference type="InterPro" id="IPR009097">
    <property type="entry name" value="Cyclic_Pdiesterase"/>
</dbReference>
<comment type="similarity">
    <text evidence="2">Belongs to the 2H phosphoesterase superfamily. ThpR family.</text>
</comment>
<keyword evidence="1 2" id="KW-0378">Hydrolase</keyword>
<feature type="active site" description="Proton acceptor" evidence="2">
    <location>
        <position position="125"/>
    </location>
</feature>
<dbReference type="InterPro" id="IPR004175">
    <property type="entry name" value="RNA_CPDase"/>
</dbReference>
<accession>A0A832V9T2</accession>
<proteinExistence type="inferred from homology"/>
<reference evidence="4 5" key="1">
    <citation type="journal article" name="Nat. Commun.">
        <title>Undinarchaeota illuminate DPANN phylogeny and the impact of gene transfer on archaeal evolution.</title>
        <authorList>
            <person name="Dombrowski N."/>
            <person name="Williams T.A."/>
            <person name="Sun J."/>
            <person name="Woodcroft B.J."/>
            <person name="Lee J.H."/>
            <person name="Minh B.Q."/>
            <person name="Rinke C."/>
            <person name="Spang A."/>
        </authorList>
    </citation>
    <scope>NUCLEOTIDE SEQUENCE [LARGE SCALE GENOMIC DNA]</scope>
    <source>
        <strain evidence="4">MAG_bin1129</strain>
    </source>
</reference>
<evidence type="ECO:0000313" key="4">
    <source>
        <dbReference type="EMBL" id="HIK00211.1"/>
    </source>
</evidence>
<dbReference type="HAMAP" id="MF_01940">
    <property type="entry name" value="RNA_CPDase"/>
    <property type="match status" value="1"/>
</dbReference>
<gene>
    <name evidence="4" type="primary">thpR</name>
    <name evidence="4" type="ORF">H1016_01590</name>
</gene>